<feature type="region of interest" description="Disordered" evidence="1">
    <location>
        <begin position="100"/>
        <end position="145"/>
    </location>
</feature>
<dbReference type="EMBL" id="CTEE01000002">
    <property type="protein sequence ID" value="CQD23914.1"/>
    <property type="molecule type" value="Genomic_DNA"/>
</dbReference>
<name>A0A0E4H5E9_MYCLN</name>
<organism evidence="2 3">
    <name type="scientific">Mycobacterium lentiflavum</name>
    <dbReference type="NCBI Taxonomy" id="141349"/>
    <lineage>
        <taxon>Bacteria</taxon>
        <taxon>Bacillati</taxon>
        <taxon>Actinomycetota</taxon>
        <taxon>Actinomycetes</taxon>
        <taxon>Mycobacteriales</taxon>
        <taxon>Mycobacteriaceae</taxon>
        <taxon>Mycobacterium</taxon>
        <taxon>Mycobacterium simiae complex</taxon>
    </lineage>
</organism>
<reference evidence="2 3" key="1">
    <citation type="submission" date="2015-03" db="EMBL/GenBank/DDBJ databases">
        <authorList>
            <person name="Urmite Genomes"/>
        </authorList>
    </citation>
    <scope>NUCLEOTIDE SEQUENCE [LARGE SCALE GENOMIC DNA]</scope>
    <source>
        <strain evidence="2 3">CSUR P1491</strain>
    </source>
</reference>
<protein>
    <submittedName>
        <fullName evidence="2">Uncharacterized protein</fullName>
    </submittedName>
</protein>
<evidence type="ECO:0000313" key="2">
    <source>
        <dbReference type="EMBL" id="CQD23914.1"/>
    </source>
</evidence>
<evidence type="ECO:0000256" key="1">
    <source>
        <dbReference type="SAM" id="MobiDB-lite"/>
    </source>
</evidence>
<proteinExistence type="predicted"/>
<sequence>MILADYRCVTCRGRVERLVPAPPPTELLCPVCGDRAQRCYRPIHLAGVARPPSADGHDRRAPSCRDYPDIPGLCHMTPSAARAWVARARVDNRALEHELQQQEIAVRENGVPPGEPVRHDHGHSHALHSDSQATHQQHTQGGDDS</sequence>
<evidence type="ECO:0000313" key="3">
    <source>
        <dbReference type="Proteomes" id="UP000199251"/>
    </source>
</evidence>
<accession>A0A0E4H5E9</accession>
<dbReference type="STRING" id="141349.BN1232_05926"/>
<gene>
    <name evidence="2" type="ORF">BN1232_05926</name>
</gene>
<dbReference type="AlphaFoldDB" id="A0A0E4H5E9"/>
<feature type="compositionally biased region" description="Polar residues" evidence="1">
    <location>
        <begin position="129"/>
        <end position="145"/>
    </location>
</feature>
<dbReference type="Proteomes" id="UP000199251">
    <property type="component" value="Unassembled WGS sequence"/>
</dbReference>